<proteinExistence type="predicted"/>
<comment type="caution">
    <text evidence="1">The sequence shown here is derived from an EMBL/GenBank/DDBJ whole genome shotgun (WGS) entry which is preliminary data.</text>
</comment>
<evidence type="ECO:0000313" key="2">
    <source>
        <dbReference type="Proteomes" id="UP000784294"/>
    </source>
</evidence>
<sequence length="131" mass="14958">MHHKENICSPILRAREILSRLAATDSFRHLYPTKIDGITFLSKTFRMLRQNLSGRTHNGGWGDPRDRVLCRSLSEGQWFLVVDDDGINQGPVYVMSQQDKSRSSLHRKDENFASLSVLDPLIVNASLYPVF</sequence>
<protein>
    <submittedName>
        <fullName evidence="1">Uncharacterized protein</fullName>
    </submittedName>
</protein>
<organism evidence="1 2">
    <name type="scientific">Protopolystoma xenopodis</name>
    <dbReference type="NCBI Taxonomy" id="117903"/>
    <lineage>
        <taxon>Eukaryota</taxon>
        <taxon>Metazoa</taxon>
        <taxon>Spiralia</taxon>
        <taxon>Lophotrochozoa</taxon>
        <taxon>Platyhelminthes</taxon>
        <taxon>Monogenea</taxon>
        <taxon>Polyopisthocotylea</taxon>
        <taxon>Polystomatidea</taxon>
        <taxon>Polystomatidae</taxon>
        <taxon>Protopolystoma</taxon>
    </lineage>
</organism>
<name>A0A3S4ZZF0_9PLAT</name>
<dbReference type="EMBL" id="CAAALY010010281">
    <property type="protein sequence ID" value="VEL10913.1"/>
    <property type="molecule type" value="Genomic_DNA"/>
</dbReference>
<accession>A0A3S4ZZF0</accession>
<keyword evidence="2" id="KW-1185">Reference proteome</keyword>
<dbReference type="Proteomes" id="UP000784294">
    <property type="component" value="Unassembled WGS sequence"/>
</dbReference>
<reference evidence="1" key="1">
    <citation type="submission" date="2018-11" db="EMBL/GenBank/DDBJ databases">
        <authorList>
            <consortium name="Pathogen Informatics"/>
        </authorList>
    </citation>
    <scope>NUCLEOTIDE SEQUENCE</scope>
</reference>
<gene>
    <name evidence="1" type="ORF">PXEA_LOCUS4353</name>
</gene>
<dbReference type="AlphaFoldDB" id="A0A3S4ZZF0"/>
<dbReference type="OrthoDB" id="6019616at2759"/>
<evidence type="ECO:0000313" key="1">
    <source>
        <dbReference type="EMBL" id="VEL10913.1"/>
    </source>
</evidence>